<dbReference type="InterPro" id="IPR000835">
    <property type="entry name" value="HTH_MarR-typ"/>
</dbReference>
<dbReference type="PROSITE" id="PS50995">
    <property type="entry name" value="HTH_MARR_2"/>
    <property type="match status" value="1"/>
</dbReference>
<accession>A0ABY3PS13</accession>
<dbReference type="Gene3D" id="1.10.10.10">
    <property type="entry name" value="Winged helix-like DNA-binding domain superfamily/Winged helix DNA-binding domain"/>
    <property type="match status" value="1"/>
</dbReference>
<dbReference type="RefSeq" id="WP_230843492.1">
    <property type="nucleotide sequence ID" value="NZ_CP063845.1"/>
</dbReference>
<dbReference type="InterPro" id="IPR039422">
    <property type="entry name" value="MarR/SlyA-like"/>
</dbReference>
<evidence type="ECO:0000313" key="3">
    <source>
        <dbReference type="Proteomes" id="UP001054846"/>
    </source>
</evidence>
<proteinExistence type="predicted"/>
<dbReference type="PANTHER" id="PTHR33164">
    <property type="entry name" value="TRANSCRIPTIONAL REGULATOR, MARR FAMILY"/>
    <property type="match status" value="1"/>
</dbReference>
<dbReference type="EMBL" id="CP063845">
    <property type="protein sequence ID" value="UFP96247.1"/>
    <property type="molecule type" value="Genomic_DNA"/>
</dbReference>
<gene>
    <name evidence="2" type="ORF">ISF26_08590</name>
</gene>
<dbReference type="Pfam" id="PF01047">
    <property type="entry name" value="MarR"/>
    <property type="match status" value="1"/>
</dbReference>
<dbReference type="InterPro" id="IPR036390">
    <property type="entry name" value="WH_DNA-bd_sf"/>
</dbReference>
<organism evidence="2 3">
    <name type="scientific">Gloeobacter morelensis MG652769</name>
    <dbReference type="NCBI Taxonomy" id="2781736"/>
    <lineage>
        <taxon>Bacteria</taxon>
        <taxon>Bacillati</taxon>
        <taxon>Cyanobacteriota</taxon>
        <taxon>Cyanophyceae</taxon>
        <taxon>Gloeobacterales</taxon>
        <taxon>Gloeobacteraceae</taxon>
        <taxon>Gloeobacter</taxon>
        <taxon>Gloeobacter morelensis</taxon>
    </lineage>
</organism>
<feature type="domain" description="HTH marR-type" evidence="1">
    <location>
        <begin position="14"/>
        <end position="146"/>
    </location>
</feature>
<evidence type="ECO:0000313" key="2">
    <source>
        <dbReference type="EMBL" id="UFP96247.1"/>
    </source>
</evidence>
<dbReference type="SMART" id="SM00347">
    <property type="entry name" value="HTH_MARR"/>
    <property type="match status" value="1"/>
</dbReference>
<dbReference type="InterPro" id="IPR036388">
    <property type="entry name" value="WH-like_DNA-bd_sf"/>
</dbReference>
<dbReference type="SUPFAM" id="SSF46785">
    <property type="entry name" value="Winged helix' DNA-binding domain"/>
    <property type="match status" value="1"/>
</dbReference>
<keyword evidence="3" id="KW-1185">Reference proteome</keyword>
<evidence type="ECO:0000259" key="1">
    <source>
        <dbReference type="PROSITE" id="PS50995"/>
    </source>
</evidence>
<dbReference type="Proteomes" id="UP001054846">
    <property type="component" value="Chromosome"/>
</dbReference>
<reference evidence="2 3" key="1">
    <citation type="journal article" date="2021" name="Genome Biol. Evol.">
        <title>Complete Genome Sequencing of a Novel Gloeobacter Species from a Waterfall Cave in Mexico.</title>
        <authorList>
            <person name="Saw J.H."/>
            <person name="Cardona T."/>
            <person name="Montejano G."/>
        </authorList>
    </citation>
    <scope>NUCLEOTIDE SEQUENCE [LARGE SCALE GENOMIC DNA]</scope>
    <source>
        <strain evidence="2">MG652769</strain>
    </source>
</reference>
<dbReference type="PANTHER" id="PTHR33164:SF101">
    <property type="entry name" value="TRANSCRIPTIONAL REPRESSOR MPRA"/>
    <property type="match status" value="1"/>
</dbReference>
<protein>
    <submittedName>
        <fullName evidence="2">MarR family transcriptional regulator</fullName>
    </submittedName>
</protein>
<sequence>MGTKYRGTREEVRALDAYIKLMRASDAVSGRIHTHLAGAKLTVSQFGVLEALLHLGPLCQSALAEKLLKSGGNMTLVIDNLEKRGLVARVRSVSDRRYITVHLTEAGQALVKQLIKPHVQGVVAAMDALTPDEQEALGALCRKLGTAQKALLVNK</sequence>
<name>A0ABY3PS13_9CYAN</name>
<dbReference type="PRINTS" id="PR00598">
    <property type="entry name" value="HTHMARR"/>
</dbReference>